<evidence type="ECO:0000256" key="4">
    <source>
        <dbReference type="ARBA" id="ARBA00022989"/>
    </source>
</evidence>
<dbReference type="InterPro" id="IPR027469">
    <property type="entry name" value="Cation_efflux_TMD_sf"/>
</dbReference>
<keyword evidence="3 7" id="KW-0812">Transmembrane</keyword>
<gene>
    <name evidence="9" type="ORF">TrCOL_g11151</name>
</gene>
<sequence>MTAADHKDFALNLSLWINVLILITKIFAFVVSGSLSVLAALVDSALDILSQVILYWAEGKSKNSSVAIYPAGATRFEPVGVIITAAVMGMGSLSLIKESLSNLISNLTSGNVPELGGGGSSWLSLVSVIVIKILLSLYCKSVTDLLISTKADSVATIEAMYQDHFNDALSNGVAVVALVLAMNHPKLWFVDPCGAIVISLYIMWSWYETGTEEIEKIVGRAADQSLLDEIIYLGNSHHESLSVDICRCYHFGPKFLVEMEVILPADMLLRETHDIGMSLQYKLENVPEVERAFVHIDYSAREYDEHVMSRKVKSYQHQMSMTSPQGDDKTQSLNLII</sequence>
<dbReference type="Gene3D" id="3.30.70.1350">
    <property type="entry name" value="Cation efflux protein, cytoplasmic domain"/>
    <property type="match status" value="1"/>
</dbReference>
<dbReference type="Pfam" id="PF01545">
    <property type="entry name" value="Cation_efflux"/>
    <property type="match status" value="1"/>
</dbReference>
<dbReference type="Proteomes" id="UP001165065">
    <property type="component" value="Unassembled WGS sequence"/>
</dbReference>
<dbReference type="InterPro" id="IPR002524">
    <property type="entry name" value="Cation_efflux"/>
</dbReference>
<dbReference type="PANTHER" id="PTHR43840:SF52">
    <property type="entry name" value="CATION EFFLUX FAMILY PROTEIN"/>
    <property type="match status" value="1"/>
</dbReference>
<dbReference type="PANTHER" id="PTHR43840">
    <property type="entry name" value="MITOCHONDRIAL METAL TRANSPORTER 1-RELATED"/>
    <property type="match status" value="1"/>
</dbReference>
<dbReference type="OrthoDB" id="78296at2759"/>
<feature type="region of interest" description="Disordered" evidence="6">
    <location>
        <begin position="317"/>
        <end position="337"/>
    </location>
</feature>
<keyword evidence="4 7" id="KW-1133">Transmembrane helix</keyword>
<evidence type="ECO:0000259" key="8">
    <source>
        <dbReference type="Pfam" id="PF01545"/>
    </source>
</evidence>
<feature type="domain" description="Cation efflux protein transmembrane" evidence="8">
    <location>
        <begin position="13"/>
        <end position="214"/>
    </location>
</feature>
<dbReference type="SUPFAM" id="SSF161111">
    <property type="entry name" value="Cation efflux protein transmembrane domain-like"/>
    <property type="match status" value="1"/>
</dbReference>
<comment type="caution">
    <text evidence="9">The sequence shown here is derived from an EMBL/GenBank/DDBJ whole genome shotgun (WGS) entry which is preliminary data.</text>
</comment>
<organism evidence="9 10">
    <name type="scientific">Triparma columacea</name>
    <dbReference type="NCBI Taxonomy" id="722753"/>
    <lineage>
        <taxon>Eukaryota</taxon>
        <taxon>Sar</taxon>
        <taxon>Stramenopiles</taxon>
        <taxon>Ochrophyta</taxon>
        <taxon>Bolidophyceae</taxon>
        <taxon>Parmales</taxon>
        <taxon>Triparmaceae</taxon>
        <taxon>Triparma</taxon>
    </lineage>
</organism>
<comment type="subcellular location">
    <subcellularLocation>
        <location evidence="1">Membrane</location>
        <topology evidence="1">Multi-pass membrane protein</topology>
    </subcellularLocation>
</comment>
<evidence type="ECO:0000256" key="5">
    <source>
        <dbReference type="ARBA" id="ARBA00023136"/>
    </source>
</evidence>
<accession>A0A9W7GRF6</accession>
<dbReference type="InterPro" id="IPR036837">
    <property type="entry name" value="Cation_efflux_CTD_sf"/>
</dbReference>
<reference evidence="10" key="1">
    <citation type="journal article" date="2023" name="Commun. Biol.">
        <title>Genome analysis of Parmales, the sister group of diatoms, reveals the evolutionary specialization of diatoms from phago-mixotrophs to photoautotrophs.</title>
        <authorList>
            <person name="Ban H."/>
            <person name="Sato S."/>
            <person name="Yoshikawa S."/>
            <person name="Yamada K."/>
            <person name="Nakamura Y."/>
            <person name="Ichinomiya M."/>
            <person name="Sato N."/>
            <person name="Blanc-Mathieu R."/>
            <person name="Endo H."/>
            <person name="Kuwata A."/>
            <person name="Ogata H."/>
        </authorList>
    </citation>
    <scope>NUCLEOTIDE SEQUENCE [LARGE SCALE GENOMIC DNA]</scope>
</reference>
<evidence type="ECO:0000256" key="1">
    <source>
        <dbReference type="ARBA" id="ARBA00004141"/>
    </source>
</evidence>
<dbReference type="Gene3D" id="1.20.1510.10">
    <property type="entry name" value="Cation efflux protein transmembrane domain"/>
    <property type="match status" value="1"/>
</dbReference>
<dbReference type="InterPro" id="IPR050291">
    <property type="entry name" value="CDF_Transporter"/>
</dbReference>
<keyword evidence="2" id="KW-0813">Transport</keyword>
<dbReference type="GO" id="GO:0008324">
    <property type="term" value="F:monoatomic cation transmembrane transporter activity"/>
    <property type="evidence" value="ECO:0007669"/>
    <property type="project" value="InterPro"/>
</dbReference>
<dbReference type="SUPFAM" id="SSF160240">
    <property type="entry name" value="Cation efflux protein cytoplasmic domain-like"/>
    <property type="match status" value="1"/>
</dbReference>
<dbReference type="NCBIfam" id="TIGR01297">
    <property type="entry name" value="CDF"/>
    <property type="match status" value="1"/>
</dbReference>
<evidence type="ECO:0000256" key="6">
    <source>
        <dbReference type="SAM" id="MobiDB-lite"/>
    </source>
</evidence>
<proteinExistence type="predicted"/>
<dbReference type="AlphaFoldDB" id="A0A9W7GRF6"/>
<evidence type="ECO:0000256" key="2">
    <source>
        <dbReference type="ARBA" id="ARBA00022448"/>
    </source>
</evidence>
<dbReference type="EMBL" id="BRYA01000425">
    <property type="protein sequence ID" value="GMI48753.1"/>
    <property type="molecule type" value="Genomic_DNA"/>
</dbReference>
<feature type="transmembrane region" description="Helical" evidence="7">
    <location>
        <begin position="9"/>
        <end position="31"/>
    </location>
</feature>
<keyword evidence="10" id="KW-1185">Reference proteome</keyword>
<keyword evidence="5 7" id="KW-0472">Membrane</keyword>
<dbReference type="GO" id="GO:0016020">
    <property type="term" value="C:membrane"/>
    <property type="evidence" value="ECO:0007669"/>
    <property type="project" value="UniProtKB-SubCell"/>
</dbReference>
<evidence type="ECO:0000256" key="3">
    <source>
        <dbReference type="ARBA" id="ARBA00022692"/>
    </source>
</evidence>
<evidence type="ECO:0000313" key="10">
    <source>
        <dbReference type="Proteomes" id="UP001165065"/>
    </source>
</evidence>
<dbReference type="InterPro" id="IPR058533">
    <property type="entry name" value="Cation_efflux_TM"/>
</dbReference>
<evidence type="ECO:0000256" key="7">
    <source>
        <dbReference type="SAM" id="Phobius"/>
    </source>
</evidence>
<name>A0A9W7GRF6_9STRA</name>
<protein>
    <recommendedName>
        <fullName evidence="8">Cation efflux protein transmembrane domain-containing protein</fullName>
    </recommendedName>
</protein>
<evidence type="ECO:0000313" key="9">
    <source>
        <dbReference type="EMBL" id="GMI48753.1"/>
    </source>
</evidence>